<dbReference type="RefSeq" id="WP_123713032.1">
    <property type="nucleotide sequence ID" value="NZ_RKHR01000005.1"/>
</dbReference>
<feature type="domain" description="Type VI secretion system component TssM1 N-terminal" evidence="4">
    <location>
        <begin position="196"/>
        <end position="449"/>
    </location>
</feature>
<feature type="transmembrane region" description="Helical" evidence="1">
    <location>
        <begin position="12"/>
        <end position="34"/>
    </location>
</feature>
<dbReference type="EMBL" id="RKHR01000005">
    <property type="protein sequence ID" value="ROS00038.1"/>
    <property type="molecule type" value="Genomic_DNA"/>
</dbReference>
<dbReference type="Pfam" id="PF21070">
    <property type="entry name" value="IcmF_helical"/>
    <property type="match status" value="1"/>
</dbReference>
<gene>
    <name evidence="6" type="ORF">EDC56_2672</name>
</gene>
<dbReference type="InterPro" id="IPR010623">
    <property type="entry name" value="IcmF_C"/>
</dbReference>
<dbReference type="CDD" id="cd00882">
    <property type="entry name" value="Ras_like_GTPase"/>
    <property type="match status" value="1"/>
</dbReference>
<feature type="transmembrane region" description="Helical" evidence="1">
    <location>
        <begin position="442"/>
        <end position="465"/>
    </location>
</feature>
<accession>A0A3N2DJT1</accession>
<reference evidence="6 7" key="1">
    <citation type="submission" date="2018-11" db="EMBL/GenBank/DDBJ databases">
        <title>Genomic Encyclopedia of Type Strains, Phase IV (KMG-IV): sequencing the most valuable type-strain genomes for metagenomic binning, comparative biology and taxonomic classification.</title>
        <authorList>
            <person name="Goeker M."/>
        </authorList>
    </citation>
    <scope>NUCLEOTIDE SEQUENCE [LARGE SCALE GENOMIC DNA]</scope>
    <source>
        <strain evidence="6 7">DSM 100316</strain>
    </source>
</reference>
<evidence type="ECO:0000259" key="5">
    <source>
        <dbReference type="Pfam" id="PF21070"/>
    </source>
</evidence>
<dbReference type="Pfam" id="PF06744">
    <property type="entry name" value="IcmF_C"/>
    <property type="match status" value="1"/>
</dbReference>
<dbReference type="NCBIfam" id="TIGR03348">
    <property type="entry name" value="VI_IcmF"/>
    <property type="match status" value="1"/>
</dbReference>
<keyword evidence="1" id="KW-1133">Transmembrane helix</keyword>
<evidence type="ECO:0000313" key="7">
    <source>
        <dbReference type="Proteomes" id="UP000275394"/>
    </source>
</evidence>
<feature type="domain" description="Type VI secretion system component TssM1 helical" evidence="5">
    <location>
        <begin position="927"/>
        <end position="1025"/>
    </location>
</feature>
<dbReference type="Pfam" id="PF14331">
    <property type="entry name" value="IcmF-related_N"/>
    <property type="match status" value="1"/>
</dbReference>
<dbReference type="PANTHER" id="PTHR36153">
    <property type="entry name" value="INNER MEMBRANE PROTEIN-RELATED"/>
    <property type="match status" value="1"/>
</dbReference>
<dbReference type="Proteomes" id="UP000275394">
    <property type="component" value="Unassembled WGS sequence"/>
</dbReference>
<feature type="domain" description="Type VI secretion system IcmF C-terminal" evidence="2">
    <location>
        <begin position="1031"/>
        <end position="1135"/>
    </location>
</feature>
<name>A0A3N2DJT1_9GAMM</name>
<dbReference type="InterPro" id="IPR027417">
    <property type="entry name" value="P-loop_NTPase"/>
</dbReference>
<dbReference type="Pfam" id="PF06761">
    <property type="entry name" value="IcmF-related"/>
    <property type="match status" value="1"/>
</dbReference>
<dbReference type="InterPro" id="IPR009612">
    <property type="entry name" value="IcmF-rel"/>
</dbReference>
<dbReference type="OrthoDB" id="9758229at2"/>
<dbReference type="PANTHER" id="PTHR36153:SF1">
    <property type="entry name" value="TYPE VI SECRETION SYSTEM COMPONENT TSSM1"/>
    <property type="match status" value="1"/>
</dbReference>
<comment type="caution">
    <text evidence="6">The sequence shown here is derived from an EMBL/GenBank/DDBJ whole genome shotgun (WGS) entry which is preliminary data.</text>
</comment>
<organism evidence="6 7">
    <name type="scientific">Sinobacterium caligoides</name>
    <dbReference type="NCBI Taxonomy" id="933926"/>
    <lineage>
        <taxon>Bacteria</taxon>
        <taxon>Pseudomonadati</taxon>
        <taxon>Pseudomonadota</taxon>
        <taxon>Gammaproteobacteria</taxon>
        <taxon>Cellvibrionales</taxon>
        <taxon>Spongiibacteraceae</taxon>
        <taxon>Sinobacterium</taxon>
    </lineage>
</organism>
<feature type="transmembrane region" description="Helical" evidence="1">
    <location>
        <begin position="49"/>
        <end position="71"/>
    </location>
</feature>
<keyword evidence="1" id="KW-0812">Transmembrane</keyword>
<dbReference type="InterPro" id="IPR017731">
    <property type="entry name" value="TssM1-like"/>
</dbReference>
<keyword evidence="1" id="KW-0472">Membrane</keyword>
<dbReference type="AlphaFoldDB" id="A0A3N2DJT1"/>
<keyword evidence="7" id="KW-1185">Reference proteome</keyword>
<protein>
    <submittedName>
        <fullName evidence="6">Type VI secretion system protein ImpL</fullName>
    </submittedName>
</protein>
<sequence length="1154" mass="130896">MRDKLARFISHPWTLGVLGLIAFSTIIWFGASYIKFGENNNTVSHTSRAILIAIVWGAWIIWQFIGFAITYKNERALNQQITKTDDNSEGARSSEELQAINQRFRDAINTLKSSKIKGRKRSIYQLPWYLLIGPPGAGKTTALLNSGLEFPLSKDQQAQPLEGIGGTRQCDWWFTDQAILIDTAGRYTTQDSHRVVDNTAWHGFLSMLRKYRKRRPINGVIVSVSIQDLMLQTTDQRLQGAKTIRTRLDELREQLGIEFPVYLNFTKCDLIAGFSEYFQHLTVSEREQVLGVTFTDDDSSPLTAQFSKQYATILQRLNRSLLSKINLERDVSKRGTLQNFPARMESIQLLLEEYVATLLTSNSYVQTPKLRGVYFTSATQQGNPIDRMMAAVSANFGLSRDNSAQLAAKGKSYFLKRLLLDVIFSEAELVGSNKRVERTINIARYVGFVSLAALSAGSLIIWSGAITQNKLLNNSIDEKLATYAEAKPNKNEQDPLKTLLSLQQLKVAADMSSEEQSPWLSNLGMHDGETSKELRRLYNNQLKALLLPRLAHSMERELLTLNNDDSNLLNSLKAYLILTEQRSDSYEVIKDWANKDWQRRYSGKGSEIVTLEEHLAALLALPNLSINANDKAVHTARIKLRRTPPANRLYASLKNNQQQGSLNLHEALSSDNLSQAFSISQNNPLLHPEYLYTKAGYKELDFSQDSPLLTQMSADRWIYDDNSMDDFTERDRKELAHELKNLYLKDYNDQWLKLTNGLKLRPFSNLNDASERLAILADPAYSPLYSIIEVISDNTKITPTINKELIPKNKAAQLAGEFVADKQEPPTIVDKQFSKLHQLMSSQRNQPARINSYIELIAAAQQYIDEINTSPDKQLASFEAAKSRFSGKVDAINKLRIEAKRAPSPIDKWLLSIADNSWKVVLGNAKAYLDTQWRQQVYSDYLSFISGRYPIAASNNDIPMIDFNNFFSPSGSEKQFIDDYLSPFLDTHKWRNKSIDGYNIGISASSLQQFKRSQAIRTALYKQGDQVSFDFRLQPTKLDSAVRNFELSIGSATLDYSHGPRITEKFQWIGGMDTIAEISFEDLNSSGHHMKYEGDWALFRMLDDASIKQAQSNSSYLIHFAEDGREAQLKLTANSANNPFRKNLFNHYRCPKVL</sequence>
<evidence type="ECO:0000256" key="1">
    <source>
        <dbReference type="SAM" id="Phobius"/>
    </source>
</evidence>
<evidence type="ECO:0000259" key="3">
    <source>
        <dbReference type="Pfam" id="PF06761"/>
    </source>
</evidence>
<dbReference type="SUPFAM" id="SSF52540">
    <property type="entry name" value="P-loop containing nucleoside triphosphate hydrolases"/>
    <property type="match status" value="1"/>
</dbReference>
<evidence type="ECO:0000313" key="6">
    <source>
        <dbReference type="EMBL" id="ROS00038.1"/>
    </source>
</evidence>
<evidence type="ECO:0000259" key="2">
    <source>
        <dbReference type="Pfam" id="PF06744"/>
    </source>
</evidence>
<dbReference type="InterPro" id="IPR025743">
    <property type="entry name" value="TssM1_N"/>
</dbReference>
<dbReference type="InterPro" id="IPR053156">
    <property type="entry name" value="T6SS_TssM-like"/>
</dbReference>
<feature type="domain" description="IcmF-related" evidence="3">
    <location>
        <begin position="497"/>
        <end position="795"/>
    </location>
</feature>
<dbReference type="InterPro" id="IPR048677">
    <property type="entry name" value="TssM1_hel"/>
</dbReference>
<proteinExistence type="predicted"/>
<evidence type="ECO:0000259" key="4">
    <source>
        <dbReference type="Pfam" id="PF14331"/>
    </source>
</evidence>